<evidence type="ECO:0000313" key="2">
    <source>
        <dbReference type="EMBL" id="RCV57650.1"/>
    </source>
</evidence>
<evidence type="ECO:0000313" key="3">
    <source>
        <dbReference type="Proteomes" id="UP000253318"/>
    </source>
</evidence>
<feature type="compositionally biased region" description="Basic and acidic residues" evidence="1">
    <location>
        <begin position="15"/>
        <end position="48"/>
    </location>
</feature>
<dbReference type="Proteomes" id="UP000253318">
    <property type="component" value="Unassembled WGS sequence"/>
</dbReference>
<organism evidence="2 3">
    <name type="scientific">Marinitenerispora sediminis</name>
    <dbReference type="NCBI Taxonomy" id="1931232"/>
    <lineage>
        <taxon>Bacteria</taxon>
        <taxon>Bacillati</taxon>
        <taxon>Actinomycetota</taxon>
        <taxon>Actinomycetes</taxon>
        <taxon>Streptosporangiales</taxon>
        <taxon>Nocardiopsidaceae</taxon>
        <taxon>Marinitenerispora</taxon>
    </lineage>
</organism>
<accession>A0A368T438</accession>
<protein>
    <submittedName>
        <fullName evidence="2">Uncharacterized protein</fullName>
    </submittedName>
</protein>
<comment type="caution">
    <text evidence="2">The sequence shown here is derived from an EMBL/GenBank/DDBJ whole genome shotgun (WGS) entry which is preliminary data.</text>
</comment>
<keyword evidence="3" id="KW-1185">Reference proteome</keyword>
<evidence type="ECO:0000256" key="1">
    <source>
        <dbReference type="SAM" id="MobiDB-lite"/>
    </source>
</evidence>
<dbReference type="EMBL" id="QEIN01000109">
    <property type="protein sequence ID" value="RCV57650.1"/>
    <property type="molecule type" value="Genomic_DNA"/>
</dbReference>
<dbReference type="AlphaFoldDB" id="A0A368T438"/>
<gene>
    <name evidence="2" type="ORF">DEF24_14840</name>
</gene>
<feature type="region of interest" description="Disordered" evidence="1">
    <location>
        <begin position="1"/>
        <end position="64"/>
    </location>
</feature>
<name>A0A368T438_9ACTN</name>
<sequence>MSQRRRVTVKSSQPQEERGFIDELYESPREAAAQAEKERAEAAAKEEPSTPAAVPGPRHVPPPMSLAEIQQVPKTDRRPTNFALPHALELHRRMTYFKVDHGVQIQDQITAAVDAWLRNQGY</sequence>
<reference evidence="2 3" key="1">
    <citation type="submission" date="2018-04" db="EMBL/GenBank/DDBJ databases">
        <title>Novel actinobacteria from marine sediment.</title>
        <authorList>
            <person name="Ng Z.Y."/>
            <person name="Tan G.Y.A."/>
        </authorList>
    </citation>
    <scope>NUCLEOTIDE SEQUENCE [LARGE SCALE GENOMIC DNA]</scope>
    <source>
        <strain evidence="2 3">TPS81</strain>
    </source>
</reference>
<proteinExistence type="predicted"/>